<sequence length="240" mass="28511">QFWNYTASDISLRSMSYVMYNLGIPQSMDMMINNGPNIRASFDEYGYYKEFIVSYSETRYEHYRFNKSKFYGIQEHKYGSTKKIEVDNEEYFKHYSSELYPKLEGHLITHKIPFEGHRSFDTHVSYHILDGPISQNYIKDWITLGKLDGIRFTDDTAWYKTDIFQLIDTKDFSDKKEYLLDEISDIDIFRIKPLCAIIFGYIGIFEEIIYLNNGFKDIKQEIPSGIKEYINHIRIMTGVI</sequence>
<evidence type="ECO:0000313" key="1">
    <source>
        <dbReference type="EMBL" id="AYV86366.1"/>
    </source>
</evidence>
<accession>A0A3G5AGL2</accession>
<proteinExistence type="predicted"/>
<reference evidence="1" key="1">
    <citation type="submission" date="2018-10" db="EMBL/GenBank/DDBJ databases">
        <title>Hidden diversity of soil giant viruses.</title>
        <authorList>
            <person name="Schulz F."/>
            <person name="Alteio L."/>
            <person name="Goudeau D."/>
            <person name="Ryan E.M."/>
            <person name="Malmstrom R.R."/>
            <person name="Blanchard J."/>
            <person name="Woyke T."/>
        </authorList>
    </citation>
    <scope>NUCLEOTIDE SEQUENCE</scope>
    <source>
        <strain evidence="1">SMV1</strain>
    </source>
</reference>
<feature type="non-terminal residue" evidence="1">
    <location>
        <position position="1"/>
    </location>
</feature>
<name>A0A3G5AGL2_9VIRU</name>
<protein>
    <submittedName>
        <fullName evidence="1">Uncharacterized protein</fullName>
    </submittedName>
</protein>
<gene>
    <name evidence="1" type="ORF">Solumvirus6_1</name>
</gene>
<dbReference type="EMBL" id="MK072503">
    <property type="protein sequence ID" value="AYV86366.1"/>
    <property type="molecule type" value="Genomic_DNA"/>
</dbReference>
<organism evidence="1">
    <name type="scientific">Solumvirus sp</name>
    <dbReference type="NCBI Taxonomy" id="2487773"/>
    <lineage>
        <taxon>Viruses</taxon>
        <taxon>Pithoviruses</taxon>
    </lineage>
</organism>